<evidence type="ECO:0000313" key="2">
    <source>
        <dbReference type="Proteomes" id="UP000829362"/>
    </source>
</evidence>
<reference evidence="1" key="1">
    <citation type="submission" date="2021-11" db="EMBL/GenBank/DDBJ databases">
        <authorList>
            <person name="Rong C."/>
            <person name="Yang Y."/>
            <person name="Li S."/>
            <person name="Zhou K."/>
            <person name="Xu Y."/>
            <person name="Zhang R."/>
            <person name="Zhang Y."/>
        </authorList>
    </citation>
    <scope>NUCLEOTIDE SEQUENCE</scope>
</reference>
<protein>
    <submittedName>
        <fullName evidence="1">Uncharacterized protein</fullName>
    </submittedName>
</protein>
<evidence type="ECO:0000313" key="1">
    <source>
        <dbReference type="EMBL" id="UNH61120.1"/>
    </source>
</evidence>
<name>A0AC61TSA9_9CAUD</name>
<dbReference type="Proteomes" id="UP000829362">
    <property type="component" value="Segment"/>
</dbReference>
<accession>A0AC61TSA9</accession>
<sequence>MNDELFGDWIDEFLSEQTEDEYALFDDDYDAPFTEDYGVNGYE</sequence>
<keyword evidence="2" id="KW-1185">Reference proteome</keyword>
<proteinExistence type="predicted"/>
<organism evidence="1 2">
    <name type="scientific">Synechococcus phage S-SZBM1</name>
    <dbReference type="NCBI Taxonomy" id="2926475"/>
    <lineage>
        <taxon>Viruses</taxon>
        <taxon>Duplodnaviria</taxon>
        <taxon>Heunggongvirae</taxon>
        <taxon>Uroviricota</taxon>
        <taxon>Caudoviricetes</taxon>
        <taxon>Pantevenvirales</taxon>
        <taxon>Kyanoviridae</taxon>
        <taxon>Shenzhenivirus</taxon>
        <taxon>Shenzhenivirus sszbm1</taxon>
    </lineage>
</organism>
<gene>
    <name evidence="1" type="ORF">SSZBM1_3</name>
</gene>
<dbReference type="EMBL" id="OL473597">
    <property type="protein sequence ID" value="UNH61120.1"/>
    <property type="molecule type" value="Genomic_DNA"/>
</dbReference>